<gene>
    <name evidence="2" type="ORF">PEGY_LOCUS4174</name>
</gene>
<feature type="compositionally biased region" description="Basic and acidic residues" evidence="1">
    <location>
        <begin position="240"/>
        <end position="256"/>
    </location>
</feature>
<comment type="caution">
    <text evidence="2">The sequence shown here is derived from an EMBL/GenBank/DDBJ whole genome shotgun (WGS) entry which is preliminary data.</text>
</comment>
<feature type="region of interest" description="Disordered" evidence="1">
    <location>
        <begin position="217"/>
        <end position="446"/>
    </location>
</feature>
<protein>
    <submittedName>
        <fullName evidence="2">Uncharacterized protein</fullName>
    </submittedName>
</protein>
<feature type="compositionally biased region" description="Polar residues" evidence="1">
    <location>
        <begin position="429"/>
        <end position="446"/>
    </location>
</feature>
<dbReference type="AlphaFoldDB" id="A0A9W4KD69"/>
<sequence length="522" mass="57979">MDRPEYFISWGSERYVPLRRFEDLQSYRHDLIRYYGEVLDTAQTFTQHFSKQPLKSYDIERSLSKIMACDPSGWNKDANSTSICWLDIVRHGDFEQQSDGSYYCSIQGKVINFDPQIHDRVEFCRSHAAQISNSGPSHAEVEREAETTQKILTDISGELSDFPRYMRSLENLERALKIRLSKLQSLLDPTTISPTPTSPPTQYLTPREPDTAVFTERFRASSPAQSCSSDGSSGSEMTPDDDHKISLDSSSEHPSEDNESGDENSEYKSPENKGPEDGDLGGMIQEEKGTRDGSSKNGSSQQRYNNSNIGSDAARDGDIVVPLNPLSLGTSSSMPLTGEDKNATSSSRISLPGDIGKAGSASPVFLTDLSPSSLSPKSENDVKKDPVSSQEDLELDMHISPRKGPLREGGNTLVENETPPLCTSKRQRFTNVSESQKNPKVNMWSSHQERSDAVAWMKAHAHEGWNDSERARQYLVKFGRSRAATTLNTWMDDPKNSQAESLIAKLKVPSACLRELSNDNSS</sequence>
<feature type="compositionally biased region" description="Basic and acidic residues" evidence="1">
    <location>
        <begin position="265"/>
        <end position="276"/>
    </location>
</feature>
<dbReference type="Proteomes" id="UP001154252">
    <property type="component" value="Unassembled WGS sequence"/>
</dbReference>
<feature type="region of interest" description="Disordered" evidence="1">
    <location>
        <begin position="188"/>
        <end position="207"/>
    </location>
</feature>
<name>A0A9W4KD69_9EURO</name>
<keyword evidence="3" id="KW-1185">Reference proteome</keyword>
<evidence type="ECO:0000313" key="2">
    <source>
        <dbReference type="EMBL" id="CAG8895615.1"/>
    </source>
</evidence>
<accession>A0A9W4KD69</accession>
<reference evidence="2" key="1">
    <citation type="submission" date="2021-07" db="EMBL/GenBank/DDBJ databases">
        <authorList>
            <person name="Branca A.L. A."/>
        </authorList>
    </citation>
    <scope>NUCLEOTIDE SEQUENCE</scope>
</reference>
<dbReference type="OrthoDB" id="4342350at2759"/>
<evidence type="ECO:0000313" key="3">
    <source>
        <dbReference type="Proteomes" id="UP001154252"/>
    </source>
</evidence>
<dbReference type="EMBL" id="CAJVRC010000853">
    <property type="protein sequence ID" value="CAG8895615.1"/>
    <property type="molecule type" value="Genomic_DNA"/>
</dbReference>
<proteinExistence type="predicted"/>
<feature type="compositionally biased region" description="Basic and acidic residues" evidence="1">
    <location>
        <begin position="285"/>
        <end position="294"/>
    </location>
</feature>
<feature type="compositionally biased region" description="Low complexity" evidence="1">
    <location>
        <begin position="221"/>
        <end position="235"/>
    </location>
</feature>
<feature type="compositionally biased region" description="Low complexity" evidence="1">
    <location>
        <begin position="188"/>
        <end position="206"/>
    </location>
</feature>
<evidence type="ECO:0000256" key="1">
    <source>
        <dbReference type="SAM" id="MobiDB-lite"/>
    </source>
</evidence>
<feature type="compositionally biased region" description="Polar residues" evidence="1">
    <location>
        <begin position="295"/>
        <end position="310"/>
    </location>
</feature>
<organism evidence="2 3">
    <name type="scientific">Penicillium egyptiacum</name>
    <dbReference type="NCBI Taxonomy" id="1303716"/>
    <lineage>
        <taxon>Eukaryota</taxon>
        <taxon>Fungi</taxon>
        <taxon>Dikarya</taxon>
        <taxon>Ascomycota</taxon>
        <taxon>Pezizomycotina</taxon>
        <taxon>Eurotiomycetes</taxon>
        <taxon>Eurotiomycetidae</taxon>
        <taxon>Eurotiales</taxon>
        <taxon>Aspergillaceae</taxon>
        <taxon>Penicillium</taxon>
    </lineage>
</organism>